<keyword evidence="3" id="KW-1185">Reference proteome</keyword>
<evidence type="ECO:0000256" key="1">
    <source>
        <dbReference type="SAM" id="MobiDB-lite"/>
    </source>
</evidence>
<proteinExistence type="predicted"/>
<dbReference type="OrthoDB" id="289228at2759"/>
<dbReference type="EMBL" id="CAJVPY010060092">
    <property type="protein sequence ID" value="CAG8821002.1"/>
    <property type="molecule type" value="Genomic_DNA"/>
</dbReference>
<reference evidence="2" key="1">
    <citation type="submission" date="2021-06" db="EMBL/GenBank/DDBJ databases">
        <authorList>
            <person name="Kallberg Y."/>
            <person name="Tangrot J."/>
            <person name="Rosling A."/>
        </authorList>
    </citation>
    <scope>NUCLEOTIDE SEQUENCE</scope>
    <source>
        <strain evidence="2">MA453B</strain>
    </source>
</reference>
<evidence type="ECO:0000313" key="2">
    <source>
        <dbReference type="EMBL" id="CAG8821002.1"/>
    </source>
</evidence>
<name>A0A9N9KCB8_9GLOM</name>
<accession>A0A9N9KCB8</accession>
<dbReference type="Proteomes" id="UP000789405">
    <property type="component" value="Unassembled WGS sequence"/>
</dbReference>
<sequence length="97" mass="11055">MGTAFSSEQQNINSTKGTKTRRRSIPDRLSSELLKKNFTEIENYSLKVCFDNICCVNEDGIAHIDEESFVKYLNFADDIGVGQLLFRSFTYLANYPS</sequence>
<comment type="caution">
    <text evidence="2">The sequence shown here is derived from an EMBL/GenBank/DDBJ whole genome shotgun (WGS) entry which is preliminary data.</text>
</comment>
<evidence type="ECO:0000313" key="3">
    <source>
        <dbReference type="Proteomes" id="UP000789405"/>
    </source>
</evidence>
<gene>
    <name evidence="2" type="ORF">DERYTH_LOCUS27047</name>
</gene>
<feature type="region of interest" description="Disordered" evidence="1">
    <location>
        <begin position="1"/>
        <end position="24"/>
    </location>
</feature>
<feature type="compositionally biased region" description="Polar residues" evidence="1">
    <location>
        <begin position="1"/>
        <end position="17"/>
    </location>
</feature>
<feature type="non-terminal residue" evidence="2">
    <location>
        <position position="97"/>
    </location>
</feature>
<protein>
    <submittedName>
        <fullName evidence="2">24991_t:CDS:1</fullName>
    </submittedName>
</protein>
<organism evidence="2 3">
    <name type="scientific">Dentiscutata erythropus</name>
    <dbReference type="NCBI Taxonomy" id="1348616"/>
    <lineage>
        <taxon>Eukaryota</taxon>
        <taxon>Fungi</taxon>
        <taxon>Fungi incertae sedis</taxon>
        <taxon>Mucoromycota</taxon>
        <taxon>Glomeromycotina</taxon>
        <taxon>Glomeromycetes</taxon>
        <taxon>Diversisporales</taxon>
        <taxon>Gigasporaceae</taxon>
        <taxon>Dentiscutata</taxon>
    </lineage>
</organism>
<dbReference type="AlphaFoldDB" id="A0A9N9KCB8"/>